<evidence type="ECO:0000256" key="2">
    <source>
        <dbReference type="SAM" id="Coils"/>
    </source>
</evidence>
<feature type="repeat" description="TPR" evidence="1">
    <location>
        <begin position="273"/>
        <end position="306"/>
    </location>
</feature>
<keyword evidence="1" id="KW-0802">TPR repeat</keyword>
<dbReference type="Pfam" id="PF13181">
    <property type="entry name" value="TPR_8"/>
    <property type="match status" value="2"/>
</dbReference>
<organism evidence="3 4">
    <name type="scientific">Capnocytophaga haemolytica</name>
    <dbReference type="NCBI Taxonomy" id="45243"/>
    <lineage>
        <taxon>Bacteria</taxon>
        <taxon>Pseudomonadati</taxon>
        <taxon>Bacteroidota</taxon>
        <taxon>Flavobacteriia</taxon>
        <taxon>Flavobacteriales</taxon>
        <taxon>Flavobacteriaceae</taxon>
        <taxon>Capnocytophaga</taxon>
    </lineage>
</organism>
<name>A0AAX2GWW6_9FLAO</name>
<dbReference type="SUPFAM" id="SSF81901">
    <property type="entry name" value="HCP-like"/>
    <property type="match status" value="1"/>
</dbReference>
<proteinExistence type="predicted"/>
<keyword evidence="2" id="KW-0175">Coiled coil</keyword>
<dbReference type="PROSITE" id="PS50005">
    <property type="entry name" value="TPR"/>
    <property type="match status" value="4"/>
</dbReference>
<reference evidence="3 4" key="1">
    <citation type="submission" date="2017-06" db="EMBL/GenBank/DDBJ databases">
        <authorList>
            <consortium name="Pathogen Informatics"/>
        </authorList>
    </citation>
    <scope>NUCLEOTIDE SEQUENCE [LARGE SCALE GENOMIC DNA]</scope>
    <source>
        <strain evidence="3 4">NCTC12947</strain>
    </source>
</reference>
<sequence>MRFKCFVMFEEEDENYSIAKFEAMLREKHISFFDVDEFEDIVGYYLENGKMSKAKRALEIALSQHPDASSLKLLQAELFLLEDKLEEATDLLDELESIEPMNAEVYVQRANLYSKLNNHPKAIELLTYATKFSPERGYIYALIGMEHLYRDDYQRAKEFFILAIKEDAEDYASLQQLLYCYDMLNNTQGAMEFLNKYLDKNPYCEVAWYYLGRIYLSQEEHKKALRCFDFAIISDDTFTGAYFEKARVLEIMGDFVKAIDNYKITLTLDDPSAVVYLHIGRCYEKMRDDKRAEEYYFKATHEDPQLSKAWITLADFYYLRGKHDQALKYILKVLSFEEGEPYFWVRYAELNRLHFGNLEQAEYGYRRAVQSGDYSYNTLTAWVDLMLTNEHYDEALPILSDIQQIYPHETSNFYRVAMAYEGMQEHENALTFYEIAVAEAPEWQSFFENKFNFKLP</sequence>
<evidence type="ECO:0000256" key="1">
    <source>
        <dbReference type="PROSITE-ProRule" id="PRU00339"/>
    </source>
</evidence>
<dbReference type="SUPFAM" id="SSF48452">
    <property type="entry name" value="TPR-like"/>
    <property type="match status" value="2"/>
</dbReference>
<dbReference type="EMBL" id="LT906449">
    <property type="protein sequence ID" value="SNV03025.1"/>
    <property type="molecule type" value="Genomic_DNA"/>
</dbReference>
<gene>
    <name evidence="3" type="ORF">SAMEA44541418_00243</name>
</gene>
<dbReference type="Proteomes" id="UP000215539">
    <property type="component" value="Chromosome 1"/>
</dbReference>
<feature type="repeat" description="TPR" evidence="1">
    <location>
        <begin position="103"/>
        <end position="136"/>
    </location>
</feature>
<accession>A0AAX2GWW6</accession>
<feature type="repeat" description="TPR" evidence="1">
    <location>
        <begin position="307"/>
        <end position="340"/>
    </location>
</feature>
<evidence type="ECO:0000313" key="4">
    <source>
        <dbReference type="Proteomes" id="UP000215539"/>
    </source>
</evidence>
<protein>
    <submittedName>
        <fullName evidence="3">Tetratricopeptide repeat protein</fullName>
    </submittedName>
</protein>
<dbReference type="Pfam" id="PF13176">
    <property type="entry name" value="TPR_7"/>
    <property type="match status" value="1"/>
</dbReference>
<dbReference type="PANTHER" id="PTHR12558:SF13">
    <property type="entry name" value="CELL DIVISION CYCLE PROTEIN 27 HOMOLOG"/>
    <property type="match status" value="1"/>
</dbReference>
<dbReference type="SMART" id="SM00028">
    <property type="entry name" value="TPR"/>
    <property type="match status" value="9"/>
</dbReference>
<dbReference type="AlphaFoldDB" id="A0AAX2GWW6"/>
<feature type="coiled-coil region" evidence="2">
    <location>
        <begin position="71"/>
        <end position="98"/>
    </location>
</feature>
<feature type="repeat" description="TPR" evidence="1">
    <location>
        <begin position="205"/>
        <end position="238"/>
    </location>
</feature>
<dbReference type="InterPro" id="IPR011990">
    <property type="entry name" value="TPR-like_helical_dom_sf"/>
</dbReference>
<evidence type="ECO:0000313" key="3">
    <source>
        <dbReference type="EMBL" id="SNV03025.1"/>
    </source>
</evidence>
<dbReference type="Gene3D" id="1.25.40.10">
    <property type="entry name" value="Tetratricopeptide repeat domain"/>
    <property type="match status" value="3"/>
</dbReference>
<dbReference type="InterPro" id="IPR019734">
    <property type="entry name" value="TPR_rpt"/>
</dbReference>
<dbReference type="Pfam" id="PF13432">
    <property type="entry name" value="TPR_16"/>
    <property type="match status" value="1"/>
</dbReference>
<dbReference type="PANTHER" id="PTHR12558">
    <property type="entry name" value="CELL DIVISION CYCLE 16,23,27"/>
    <property type="match status" value="1"/>
</dbReference>